<evidence type="ECO:0000256" key="2">
    <source>
        <dbReference type="ARBA" id="ARBA00022475"/>
    </source>
</evidence>
<name>A0ABV8P014_9BURK</name>
<dbReference type="PANTHER" id="PTHR30250">
    <property type="entry name" value="PST FAMILY PREDICTED COLANIC ACID TRANSPORTER"/>
    <property type="match status" value="1"/>
</dbReference>
<keyword evidence="3 6" id="KW-0812">Transmembrane</keyword>
<dbReference type="Pfam" id="PF01943">
    <property type="entry name" value="Polysacc_synt"/>
    <property type="match status" value="1"/>
</dbReference>
<evidence type="ECO:0000256" key="4">
    <source>
        <dbReference type="ARBA" id="ARBA00022989"/>
    </source>
</evidence>
<feature type="transmembrane region" description="Helical" evidence="6">
    <location>
        <begin position="41"/>
        <end position="62"/>
    </location>
</feature>
<feature type="transmembrane region" description="Helical" evidence="6">
    <location>
        <begin position="83"/>
        <end position="104"/>
    </location>
</feature>
<feature type="transmembrane region" description="Helical" evidence="6">
    <location>
        <begin position="338"/>
        <end position="359"/>
    </location>
</feature>
<dbReference type="InterPro" id="IPR002797">
    <property type="entry name" value="Polysacc_synth"/>
</dbReference>
<keyword evidence="8" id="KW-1185">Reference proteome</keyword>
<sequence length="430" mass="45993">MSLWKNTLWNLVGTGLPFLVGIVAFPYLVRHIGVEAFGVLTLIWALIGYFGLFDLGLGRALTQQIAAGLASQDHSHIPHLAKSGLAFTAGTGLIGGLVLAALAFPLGHIWLKVSPHLQYDTFCSLLLAALGIPLTTVSTGLRGVLEAYEDFGAVNILRMALGAANFGLPMLSVALFGPSLHDIVALLIAARLLVLVLQWKLVYDKLPSGWTRSAIQKNDAKQLLSFGAWMTVSNVISPLMVNADRFIIAGVLGAGVVAYYTVPFEVLTRLLVVPAALTSALFPRLAVTMMTDRGAAKRMYERSTRLVALGLVPLCLCTAAGSYLGLSVWLGHDFATKSWLIVVVMSVGLLLNGIAYVPYAAIQAAGNAKTTAIFHVFECLIYMPLLFFLLHYFGIVGAAVAWVIRVGMDLGLLLGNIKKSLFKTVKGGAT</sequence>
<feature type="transmembrane region" description="Helical" evidence="6">
    <location>
        <begin position="124"/>
        <end position="144"/>
    </location>
</feature>
<reference evidence="8" key="1">
    <citation type="journal article" date="2019" name="Int. J. Syst. Evol. Microbiol.">
        <title>The Global Catalogue of Microorganisms (GCM) 10K type strain sequencing project: providing services to taxonomists for standard genome sequencing and annotation.</title>
        <authorList>
            <consortium name="The Broad Institute Genomics Platform"/>
            <consortium name="The Broad Institute Genome Sequencing Center for Infectious Disease"/>
            <person name="Wu L."/>
            <person name="Ma J."/>
        </authorList>
    </citation>
    <scope>NUCLEOTIDE SEQUENCE [LARGE SCALE GENOMIC DNA]</scope>
    <source>
        <strain evidence="8">LMG 24813</strain>
    </source>
</reference>
<dbReference type="EMBL" id="JBHSBV010000003">
    <property type="protein sequence ID" value="MFC4201057.1"/>
    <property type="molecule type" value="Genomic_DNA"/>
</dbReference>
<evidence type="ECO:0000256" key="3">
    <source>
        <dbReference type="ARBA" id="ARBA00022692"/>
    </source>
</evidence>
<evidence type="ECO:0000313" key="7">
    <source>
        <dbReference type="EMBL" id="MFC4201057.1"/>
    </source>
</evidence>
<protein>
    <submittedName>
        <fullName evidence="7">Flippase</fullName>
    </submittedName>
</protein>
<dbReference type="CDD" id="cd13128">
    <property type="entry name" value="MATE_Wzx_like"/>
    <property type="match status" value="1"/>
</dbReference>
<evidence type="ECO:0000256" key="5">
    <source>
        <dbReference type="ARBA" id="ARBA00023136"/>
    </source>
</evidence>
<evidence type="ECO:0000256" key="6">
    <source>
        <dbReference type="SAM" id="Phobius"/>
    </source>
</evidence>
<comment type="caution">
    <text evidence="7">The sequence shown here is derived from an EMBL/GenBank/DDBJ whole genome shotgun (WGS) entry which is preliminary data.</text>
</comment>
<organism evidence="7 8">
    <name type="scientific">Candidimonas humi</name>
    <dbReference type="NCBI Taxonomy" id="683355"/>
    <lineage>
        <taxon>Bacteria</taxon>
        <taxon>Pseudomonadati</taxon>
        <taxon>Pseudomonadota</taxon>
        <taxon>Betaproteobacteria</taxon>
        <taxon>Burkholderiales</taxon>
        <taxon>Alcaligenaceae</taxon>
        <taxon>Candidimonas</taxon>
    </lineage>
</organism>
<dbReference type="PANTHER" id="PTHR30250:SF26">
    <property type="entry name" value="PSMA PROTEIN"/>
    <property type="match status" value="1"/>
</dbReference>
<accession>A0ABV8P014</accession>
<keyword evidence="2" id="KW-1003">Cell membrane</keyword>
<feature type="transmembrane region" description="Helical" evidence="6">
    <location>
        <begin position="246"/>
        <end position="262"/>
    </location>
</feature>
<feature type="transmembrane region" description="Helical" evidence="6">
    <location>
        <begin position="306"/>
        <end position="326"/>
    </location>
</feature>
<keyword evidence="4 6" id="KW-1133">Transmembrane helix</keyword>
<dbReference type="RefSeq" id="WP_217963599.1">
    <property type="nucleotide sequence ID" value="NZ_JAHTBN010000002.1"/>
</dbReference>
<evidence type="ECO:0000313" key="8">
    <source>
        <dbReference type="Proteomes" id="UP001595848"/>
    </source>
</evidence>
<proteinExistence type="predicted"/>
<comment type="subcellular location">
    <subcellularLocation>
        <location evidence="1">Cell membrane</location>
        <topology evidence="1">Multi-pass membrane protein</topology>
    </subcellularLocation>
</comment>
<keyword evidence="5 6" id="KW-0472">Membrane</keyword>
<gene>
    <name evidence="7" type="ORF">ACFOY1_08830</name>
</gene>
<evidence type="ECO:0000256" key="1">
    <source>
        <dbReference type="ARBA" id="ARBA00004651"/>
    </source>
</evidence>
<feature type="transmembrane region" description="Helical" evidence="6">
    <location>
        <begin position="183"/>
        <end position="203"/>
    </location>
</feature>
<feature type="transmembrane region" description="Helical" evidence="6">
    <location>
        <begin position="156"/>
        <end position="177"/>
    </location>
</feature>
<dbReference type="Proteomes" id="UP001595848">
    <property type="component" value="Unassembled WGS sequence"/>
</dbReference>
<feature type="transmembrane region" description="Helical" evidence="6">
    <location>
        <begin position="7"/>
        <end position="29"/>
    </location>
</feature>
<feature type="transmembrane region" description="Helical" evidence="6">
    <location>
        <begin position="380"/>
        <end position="404"/>
    </location>
</feature>
<dbReference type="InterPro" id="IPR050833">
    <property type="entry name" value="Poly_Biosynth_Transport"/>
</dbReference>